<gene>
    <name evidence="1" type="ORF">CO083_02890</name>
</gene>
<dbReference type="AlphaFoldDB" id="A0A2M8DCT5"/>
<evidence type="ECO:0000313" key="1">
    <source>
        <dbReference type="EMBL" id="PJB88218.1"/>
    </source>
</evidence>
<dbReference type="Proteomes" id="UP000229706">
    <property type="component" value="Unassembled WGS sequence"/>
</dbReference>
<evidence type="ECO:0000313" key="2">
    <source>
        <dbReference type="Proteomes" id="UP000229706"/>
    </source>
</evidence>
<dbReference type="EMBL" id="PFTH01000106">
    <property type="protein sequence ID" value="PJB88218.1"/>
    <property type="molecule type" value="Genomic_DNA"/>
</dbReference>
<name>A0A2M8DCT5_9BACT</name>
<accession>A0A2M8DCT5</accession>
<proteinExistence type="predicted"/>
<reference evidence="2" key="1">
    <citation type="submission" date="2017-09" db="EMBL/GenBank/DDBJ databases">
        <title>Depth-based differentiation of microbial function through sediment-hosted aquifers and enrichment of novel symbionts in the deep terrestrial subsurface.</title>
        <authorList>
            <person name="Probst A.J."/>
            <person name="Ladd B."/>
            <person name="Jarett J.K."/>
            <person name="Geller-Mcgrath D.E."/>
            <person name="Sieber C.M.K."/>
            <person name="Emerson J.B."/>
            <person name="Anantharaman K."/>
            <person name="Thomas B.C."/>
            <person name="Malmstrom R."/>
            <person name="Stieglmeier M."/>
            <person name="Klingl A."/>
            <person name="Woyke T."/>
            <person name="Ryan C.M."/>
            <person name="Banfield J.F."/>
        </authorList>
    </citation>
    <scope>NUCLEOTIDE SEQUENCE [LARGE SCALE GENOMIC DNA]</scope>
</reference>
<feature type="non-terminal residue" evidence="1">
    <location>
        <position position="62"/>
    </location>
</feature>
<protein>
    <submittedName>
        <fullName evidence="1">Uncharacterized protein</fullName>
    </submittedName>
</protein>
<comment type="caution">
    <text evidence="1">The sequence shown here is derived from an EMBL/GenBank/DDBJ whole genome shotgun (WGS) entry which is preliminary data.</text>
</comment>
<sequence>MGCEINLGVYGKSKDGIDGIWGQRTAISTANYLQRLFDPSHPGRRTWVKTKLQARAGSEKET</sequence>
<organism evidence="1 2">
    <name type="scientific">Candidatus Roizmanbacteria bacterium CG_4_9_14_0_8_um_filter_34_12</name>
    <dbReference type="NCBI Taxonomy" id="1974840"/>
    <lineage>
        <taxon>Bacteria</taxon>
        <taxon>Candidatus Roizmaniibacteriota</taxon>
    </lineage>
</organism>